<dbReference type="SUPFAM" id="SSF52374">
    <property type="entry name" value="Nucleotidylyl transferase"/>
    <property type="match status" value="1"/>
</dbReference>
<dbReference type="Pfam" id="PF01588">
    <property type="entry name" value="tRNA_bind"/>
    <property type="match status" value="1"/>
</dbReference>
<evidence type="ECO:0000256" key="2">
    <source>
        <dbReference type="ARBA" id="ARBA00004496"/>
    </source>
</evidence>
<feature type="binding site" evidence="16">
    <location>
        <position position="146"/>
    </location>
    <ligand>
        <name>Zn(2+)</name>
        <dbReference type="ChEBI" id="CHEBI:29105"/>
    </ligand>
</feature>
<feature type="domain" description="TRNA-binding" evidence="18">
    <location>
        <begin position="622"/>
        <end position="733"/>
    </location>
</feature>
<feature type="short sequence motif" description="'HIGH' region" evidence="16">
    <location>
        <begin position="12"/>
        <end position="22"/>
    </location>
</feature>
<evidence type="ECO:0000256" key="12">
    <source>
        <dbReference type="ARBA" id="ARBA00022884"/>
    </source>
</evidence>
<keyword evidence="7 16" id="KW-0436">Ligase</keyword>
<dbReference type="Proteomes" id="UP000321192">
    <property type="component" value="Unassembled WGS sequence"/>
</dbReference>
<dbReference type="HAMAP" id="MF_00098">
    <property type="entry name" value="Met_tRNA_synth_type1"/>
    <property type="match status" value="1"/>
</dbReference>
<evidence type="ECO:0000256" key="4">
    <source>
        <dbReference type="ARBA" id="ARBA00011738"/>
    </source>
</evidence>
<evidence type="ECO:0000256" key="1">
    <source>
        <dbReference type="ARBA" id="ARBA00003314"/>
    </source>
</evidence>
<dbReference type="InterPro" id="IPR014729">
    <property type="entry name" value="Rossmann-like_a/b/a_fold"/>
</dbReference>
<evidence type="ECO:0000256" key="3">
    <source>
        <dbReference type="ARBA" id="ARBA00008258"/>
    </source>
</evidence>
<gene>
    <name evidence="16 19" type="primary">metG</name>
    <name evidence="19" type="ORF">E6Q80_21850</name>
</gene>
<dbReference type="InterPro" id="IPR004495">
    <property type="entry name" value="Met-tRNA-synth_bsu_C"/>
</dbReference>
<dbReference type="AlphaFoldDB" id="A0A5C7S692"/>
<evidence type="ECO:0000313" key="20">
    <source>
        <dbReference type="Proteomes" id="UP000321192"/>
    </source>
</evidence>
<dbReference type="InterPro" id="IPR033911">
    <property type="entry name" value="MetRS_core"/>
</dbReference>
<keyword evidence="12 16" id="KW-0694">RNA-binding</keyword>
<evidence type="ECO:0000256" key="7">
    <source>
        <dbReference type="ARBA" id="ARBA00022598"/>
    </source>
</evidence>
<sequence length="733" mass="80967">MSRKLLVTNALPYANGDIHLGHLVGYIQADIWVRYQRMRGHSVHYVCADDTHGTPVMLRAEKEGLTPEQLIERVHGEHLRDFTAFGVAFDNYHSTHSAENRFYAEDIYARLKAGGLIDTRSIEQYYDPVKEMFLPDRFIKGECPKCGAPDQYGDNCEACGAAYAPTELKNPYSAVSGAKPVLKTSEHYFFRLSDERAVAFLREWTRGTNAAGERRLQMEAANKMKEWLGENATEEGENTLSDWDISRDAPYFGFEIPGAPGKYFYVWLDAPIGYLASFRNLAAKRAAAGETIAVEDYTDAARAAAAGTEMVHFIGKDILYFHALFWPAMLKFAGYATPSRLCVNGFLTVDGAKMSKSRGTFITAHSYIAQKLDPEWLRYYFAGKSNGTMEDVDLNLDDMIAKVNSELVGKFVNIASRCAGFIGKRFDGRLGEADAAACAEFAAAWSEGRVATAFEERDYSRALREVMRLADLANQYVNDHKPWELARQEGQEARLHTVCSTALTMFRDLTRYLKPVLPALAAQVETFLAIPAMDWQGDWAALPAGHAIQAYSHLMTRVERKQIDALLEANRESLAPATAVPAKTDKPAKDTEAESSQQRHAEKQQHSAQAAETASPHITIDDFTKVELRIARIVDAQHVEGADKLIRLALDIGEADESGNPKPRQVFAGIKSAYDPATLIGRLTVMVANLAPRKMKFGMSEGMVLAASDAAGSTPGIFLLSPDAGALPGMKVK</sequence>
<dbReference type="RefSeq" id="WP_276662311.1">
    <property type="nucleotide sequence ID" value="NZ_SSFD01000374.1"/>
</dbReference>
<comment type="subunit">
    <text evidence="4 16">Homodimer.</text>
</comment>
<dbReference type="CDD" id="cd07957">
    <property type="entry name" value="Anticodon_Ia_Met"/>
    <property type="match status" value="1"/>
</dbReference>
<name>A0A5C7S692_THASP</name>
<accession>A0A5C7S692</accession>
<dbReference type="InterPro" id="IPR001412">
    <property type="entry name" value="aa-tRNA-synth_I_CS"/>
</dbReference>
<feature type="region of interest" description="Disordered" evidence="17">
    <location>
        <begin position="574"/>
        <end position="616"/>
    </location>
</feature>
<comment type="similarity">
    <text evidence="3 16">Belongs to the class-I aminoacyl-tRNA synthetase family. MetG type 1 subfamily.</text>
</comment>
<keyword evidence="14 16" id="KW-0030">Aminoacyl-tRNA synthetase</keyword>
<feature type="compositionally biased region" description="Basic and acidic residues" evidence="17">
    <location>
        <begin position="583"/>
        <end position="605"/>
    </location>
</feature>
<dbReference type="GO" id="GO:0004825">
    <property type="term" value="F:methionine-tRNA ligase activity"/>
    <property type="evidence" value="ECO:0007669"/>
    <property type="project" value="UniProtKB-UniRule"/>
</dbReference>
<comment type="cofactor">
    <cofactor evidence="16">
        <name>Zn(2+)</name>
        <dbReference type="ChEBI" id="CHEBI:29105"/>
    </cofactor>
    <text evidence="16">Binds 1 zinc ion per subunit.</text>
</comment>
<evidence type="ECO:0000256" key="5">
    <source>
        <dbReference type="ARBA" id="ARBA00022490"/>
    </source>
</evidence>
<dbReference type="NCBIfam" id="TIGR00398">
    <property type="entry name" value="metG"/>
    <property type="match status" value="1"/>
</dbReference>
<dbReference type="Gene3D" id="2.20.28.20">
    <property type="entry name" value="Methionyl-tRNA synthetase, Zn-domain"/>
    <property type="match status" value="1"/>
</dbReference>
<keyword evidence="6 16" id="KW-0820">tRNA-binding</keyword>
<dbReference type="InterPro" id="IPR041872">
    <property type="entry name" value="Anticodon_Met"/>
</dbReference>
<comment type="caution">
    <text evidence="19">The sequence shown here is derived from an EMBL/GenBank/DDBJ whole genome shotgun (WGS) entry which is preliminary data.</text>
</comment>
<proteinExistence type="inferred from homology"/>
<dbReference type="GO" id="GO:0046872">
    <property type="term" value="F:metal ion binding"/>
    <property type="evidence" value="ECO:0007669"/>
    <property type="project" value="UniProtKB-KW"/>
</dbReference>
<dbReference type="NCBIfam" id="TIGR00399">
    <property type="entry name" value="metG_C_term"/>
    <property type="match status" value="1"/>
</dbReference>
<dbReference type="FunFam" id="2.20.28.20:FF:000001">
    <property type="entry name" value="Methionine--tRNA ligase"/>
    <property type="match status" value="1"/>
</dbReference>
<keyword evidence="13 16" id="KW-0648">Protein biosynthesis</keyword>
<comment type="catalytic activity">
    <reaction evidence="15 16">
        <text>tRNA(Met) + L-methionine + ATP = L-methionyl-tRNA(Met) + AMP + diphosphate</text>
        <dbReference type="Rhea" id="RHEA:13481"/>
        <dbReference type="Rhea" id="RHEA-COMP:9667"/>
        <dbReference type="Rhea" id="RHEA-COMP:9698"/>
        <dbReference type="ChEBI" id="CHEBI:30616"/>
        <dbReference type="ChEBI" id="CHEBI:33019"/>
        <dbReference type="ChEBI" id="CHEBI:57844"/>
        <dbReference type="ChEBI" id="CHEBI:78442"/>
        <dbReference type="ChEBI" id="CHEBI:78530"/>
        <dbReference type="ChEBI" id="CHEBI:456215"/>
        <dbReference type="EC" id="6.1.1.10"/>
    </reaction>
</comment>
<dbReference type="SUPFAM" id="SSF57770">
    <property type="entry name" value="Methionyl-tRNA synthetase (MetRS), Zn-domain"/>
    <property type="match status" value="1"/>
</dbReference>
<keyword evidence="10 16" id="KW-0862">Zinc</keyword>
<feature type="binding site" evidence="16">
    <location>
        <position position="159"/>
    </location>
    <ligand>
        <name>Zn(2+)</name>
        <dbReference type="ChEBI" id="CHEBI:29105"/>
    </ligand>
</feature>
<dbReference type="PANTHER" id="PTHR45765">
    <property type="entry name" value="METHIONINE--TRNA LIGASE"/>
    <property type="match status" value="1"/>
</dbReference>
<dbReference type="PROSITE" id="PS50886">
    <property type="entry name" value="TRBD"/>
    <property type="match status" value="1"/>
</dbReference>
<evidence type="ECO:0000256" key="9">
    <source>
        <dbReference type="ARBA" id="ARBA00022741"/>
    </source>
</evidence>
<feature type="binding site" evidence="16">
    <location>
        <position position="356"/>
    </location>
    <ligand>
        <name>ATP</name>
        <dbReference type="ChEBI" id="CHEBI:30616"/>
    </ligand>
</feature>
<dbReference type="NCBIfam" id="NF001100">
    <property type="entry name" value="PRK00133.1"/>
    <property type="match status" value="1"/>
</dbReference>
<evidence type="ECO:0000256" key="8">
    <source>
        <dbReference type="ARBA" id="ARBA00022723"/>
    </source>
</evidence>
<evidence type="ECO:0000256" key="16">
    <source>
        <dbReference type="HAMAP-Rule" id="MF_00098"/>
    </source>
</evidence>
<dbReference type="EC" id="6.1.1.10" evidence="16"/>
<evidence type="ECO:0000256" key="11">
    <source>
        <dbReference type="ARBA" id="ARBA00022840"/>
    </source>
</evidence>
<dbReference type="InterPro" id="IPR009080">
    <property type="entry name" value="tRNAsynth_Ia_anticodon-bd"/>
</dbReference>
<keyword evidence="5 16" id="KW-0963">Cytoplasm</keyword>
<dbReference type="InterPro" id="IPR014758">
    <property type="entry name" value="Met-tRNA_synth"/>
</dbReference>
<dbReference type="GO" id="GO:0005829">
    <property type="term" value="C:cytosol"/>
    <property type="evidence" value="ECO:0007669"/>
    <property type="project" value="TreeGrafter"/>
</dbReference>
<dbReference type="GO" id="GO:0000049">
    <property type="term" value="F:tRNA binding"/>
    <property type="evidence" value="ECO:0007669"/>
    <property type="project" value="UniProtKB-UniRule"/>
</dbReference>
<dbReference type="EMBL" id="SSFD01000374">
    <property type="protein sequence ID" value="TXH78832.1"/>
    <property type="molecule type" value="Genomic_DNA"/>
</dbReference>
<evidence type="ECO:0000256" key="6">
    <source>
        <dbReference type="ARBA" id="ARBA00022555"/>
    </source>
</evidence>
<dbReference type="GO" id="GO:0005524">
    <property type="term" value="F:ATP binding"/>
    <property type="evidence" value="ECO:0007669"/>
    <property type="project" value="UniProtKB-UniRule"/>
</dbReference>
<dbReference type="Gene3D" id="3.40.50.620">
    <property type="entry name" value="HUPs"/>
    <property type="match status" value="1"/>
</dbReference>
<dbReference type="Pfam" id="PF19303">
    <property type="entry name" value="Anticodon_3"/>
    <property type="match status" value="1"/>
</dbReference>
<dbReference type="InterPro" id="IPR012340">
    <property type="entry name" value="NA-bd_OB-fold"/>
</dbReference>
<dbReference type="GO" id="GO:0006431">
    <property type="term" value="P:methionyl-tRNA aminoacylation"/>
    <property type="evidence" value="ECO:0007669"/>
    <property type="project" value="UniProtKB-UniRule"/>
</dbReference>
<evidence type="ECO:0000256" key="13">
    <source>
        <dbReference type="ARBA" id="ARBA00022917"/>
    </source>
</evidence>
<keyword evidence="11 16" id="KW-0067">ATP-binding</keyword>
<dbReference type="CDD" id="cd00814">
    <property type="entry name" value="MetRS_core"/>
    <property type="match status" value="1"/>
</dbReference>
<evidence type="ECO:0000256" key="10">
    <source>
        <dbReference type="ARBA" id="ARBA00022833"/>
    </source>
</evidence>
<dbReference type="PRINTS" id="PR01041">
    <property type="entry name" value="TRNASYNTHMET"/>
</dbReference>
<dbReference type="InterPro" id="IPR023458">
    <property type="entry name" value="Met-tRNA_ligase_1"/>
</dbReference>
<protein>
    <recommendedName>
        <fullName evidence="16">Methionine--tRNA ligase</fullName>
        <ecNumber evidence="16">6.1.1.10</ecNumber>
    </recommendedName>
    <alternativeName>
        <fullName evidence="16">Methionyl-tRNA synthetase</fullName>
        <shortName evidence="16">MetRS</shortName>
    </alternativeName>
</protein>
<comment type="function">
    <text evidence="1 16">Is required not only for elongation of protein synthesis but also for the initiation of all mRNA translation through initiator tRNA(fMet) aminoacylation.</text>
</comment>
<dbReference type="PANTHER" id="PTHR45765:SF1">
    <property type="entry name" value="METHIONINE--TRNA LIGASE, CYTOPLASMIC"/>
    <property type="match status" value="1"/>
</dbReference>
<comment type="subcellular location">
    <subcellularLocation>
        <location evidence="2 16">Cytoplasm</location>
    </subcellularLocation>
</comment>
<evidence type="ECO:0000256" key="15">
    <source>
        <dbReference type="ARBA" id="ARBA00047364"/>
    </source>
</evidence>
<evidence type="ECO:0000256" key="14">
    <source>
        <dbReference type="ARBA" id="ARBA00023146"/>
    </source>
</evidence>
<dbReference type="Pfam" id="PF09334">
    <property type="entry name" value="tRNA-synt_1g"/>
    <property type="match status" value="1"/>
</dbReference>
<evidence type="ECO:0000313" key="19">
    <source>
        <dbReference type="EMBL" id="TXH78832.1"/>
    </source>
</evidence>
<feature type="binding site" evidence="16">
    <location>
        <position position="143"/>
    </location>
    <ligand>
        <name>Zn(2+)</name>
        <dbReference type="ChEBI" id="CHEBI:29105"/>
    </ligand>
</feature>
<dbReference type="InterPro" id="IPR002547">
    <property type="entry name" value="tRNA-bd_dom"/>
</dbReference>
<keyword evidence="8 16" id="KW-0479">Metal-binding</keyword>
<organism evidence="19 20">
    <name type="scientific">Thauera aminoaromatica</name>
    <dbReference type="NCBI Taxonomy" id="164330"/>
    <lineage>
        <taxon>Bacteria</taxon>
        <taxon>Pseudomonadati</taxon>
        <taxon>Pseudomonadota</taxon>
        <taxon>Betaproteobacteria</taxon>
        <taxon>Rhodocyclales</taxon>
        <taxon>Zoogloeaceae</taxon>
        <taxon>Thauera</taxon>
    </lineage>
</organism>
<dbReference type="PROSITE" id="PS00178">
    <property type="entry name" value="AA_TRNA_LIGASE_I"/>
    <property type="match status" value="1"/>
</dbReference>
<dbReference type="InterPro" id="IPR015413">
    <property type="entry name" value="Methionyl/Leucyl_tRNA_Synth"/>
</dbReference>
<feature type="binding site" evidence="16">
    <location>
        <position position="156"/>
    </location>
    <ligand>
        <name>Zn(2+)</name>
        <dbReference type="ChEBI" id="CHEBI:29105"/>
    </ligand>
</feature>
<dbReference type="CDD" id="cd02800">
    <property type="entry name" value="tRNA_bind_EcMetRS_like"/>
    <property type="match status" value="1"/>
</dbReference>
<dbReference type="InterPro" id="IPR029038">
    <property type="entry name" value="MetRS_Zn"/>
</dbReference>
<evidence type="ECO:0000256" key="17">
    <source>
        <dbReference type="SAM" id="MobiDB-lite"/>
    </source>
</evidence>
<dbReference type="Gene3D" id="1.10.730.10">
    <property type="entry name" value="Isoleucyl-tRNA Synthetase, Domain 1"/>
    <property type="match status" value="1"/>
</dbReference>
<reference evidence="19 20" key="1">
    <citation type="submission" date="2018-09" db="EMBL/GenBank/DDBJ databases">
        <title>Metagenome Assembled Genomes from an Advanced Water Purification Facility.</title>
        <authorList>
            <person name="Stamps B.W."/>
            <person name="Spear J.R."/>
        </authorList>
    </citation>
    <scope>NUCLEOTIDE SEQUENCE [LARGE SCALE GENOMIC DNA]</scope>
    <source>
        <strain evidence="19">Bin_27_1</strain>
    </source>
</reference>
<evidence type="ECO:0000259" key="18">
    <source>
        <dbReference type="PROSITE" id="PS50886"/>
    </source>
</evidence>
<dbReference type="FunFam" id="2.40.50.140:FF:000042">
    <property type="entry name" value="Methionine--tRNA ligase"/>
    <property type="match status" value="1"/>
</dbReference>
<dbReference type="Gene3D" id="2.40.50.140">
    <property type="entry name" value="Nucleic acid-binding proteins"/>
    <property type="match status" value="1"/>
</dbReference>
<feature type="short sequence motif" description="'KMSKS' region" evidence="16">
    <location>
        <begin position="353"/>
        <end position="357"/>
    </location>
</feature>
<keyword evidence="9 16" id="KW-0547">Nucleotide-binding</keyword>
<dbReference type="SUPFAM" id="SSF50249">
    <property type="entry name" value="Nucleic acid-binding proteins"/>
    <property type="match status" value="1"/>
</dbReference>
<dbReference type="SUPFAM" id="SSF47323">
    <property type="entry name" value="Anticodon-binding domain of a subclass of class I aminoacyl-tRNA synthetases"/>
    <property type="match status" value="1"/>
</dbReference>